<name>A0A8D0VLS3_PIG</name>
<dbReference type="PANTHER" id="PTHR43684">
    <property type="match status" value="1"/>
</dbReference>
<dbReference type="InterPro" id="IPR017984">
    <property type="entry name" value="Chromo_dom_subgr"/>
</dbReference>
<evidence type="ECO:0000256" key="1">
    <source>
        <dbReference type="ARBA" id="ARBA00004123"/>
    </source>
</evidence>
<feature type="domain" description="Chromo" evidence="4">
    <location>
        <begin position="7"/>
        <end position="67"/>
    </location>
</feature>
<dbReference type="Pfam" id="PF00385">
    <property type="entry name" value="Chromo"/>
    <property type="match status" value="1"/>
</dbReference>
<dbReference type="AlphaFoldDB" id="A0A8D0VLS3"/>
<dbReference type="InterPro" id="IPR023780">
    <property type="entry name" value="Chromo_domain"/>
</dbReference>
<dbReference type="InterPro" id="IPR001753">
    <property type="entry name" value="Enoyl-CoA_hydra/iso"/>
</dbReference>
<dbReference type="PANTHER" id="PTHR43684:SF5">
    <property type="entry name" value="CHROMODOMAIN Y-LIKE PROTEIN"/>
    <property type="match status" value="1"/>
</dbReference>
<dbReference type="SUPFAM" id="SSF54160">
    <property type="entry name" value="Chromo domain-like"/>
    <property type="match status" value="1"/>
</dbReference>
<dbReference type="Ensembl" id="ENSSSCT00065045010.1">
    <property type="protein sequence ID" value="ENSSSCP00065019276.1"/>
    <property type="gene ID" value="ENSSSCG00065033134.1"/>
</dbReference>
<dbReference type="SUPFAM" id="SSF52096">
    <property type="entry name" value="ClpP/crotonase"/>
    <property type="match status" value="1"/>
</dbReference>
<feature type="region of interest" description="Disordered" evidence="3">
    <location>
        <begin position="56"/>
        <end position="132"/>
    </location>
</feature>
<dbReference type="Pfam" id="PF00378">
    <property type="entry name" value="ECH_1"/>
    <property type="match status" value="1"/>
</dbReference>
<dbReference type="FunFam" id="2.40.50.40:FF:000029">
    <property type="entry name" value="chromodomain Y-like protein isoform X1"/>
    <property type="match status" value="1"/>
</dbReference>
<dbReference type="Gene3D" id="3.90.226.10">
    <property type="entry name" value="2-enoyl-CoA Hydratase, Chain A, domain 1"/>
    <property type="match status" value="1"/>
</dbReference>
<organism evidence="5 6">
    <name type="scientific">Sus scrofa</name>
    <name type="common">Pig</name>
    <dbReference type="NCBI Taxonomy" id="9823"/>
    <lineage>
        <taxon>Eukaryota</taxon>
        <taxon>Metazoa</taxon>
        <taxon>Chordata</taxon>
        <taxon>Craniata</taxon>
        <taxon>Vertebrata</taxon>
        <taxon>Euteleostomi</taxon>
        <taxon>Mammalia</taxon>
        <taxon>Eutheria</taxon>
        <taxon>Laurasiatheria</taxon>
        <taxon>Artiodactyla</taxon>
        <taxon>Suina</taxon>
        <taxon>Suidae</taxon>
        <taxon>Sus</taxon>
    </lineage>
</organism>
<reference evidence="5" key="1">
    <citation type="submission" date="2025-05" db="UniProtKB">
        <authorList>
            <consortium name="Ensembl"/>
        </authorList>
    </citation>
    <scope>IDENTIFICATION</scope>
</reference>
<dbReference type="Proteomes" id="UP000694570">
    <property type="component" value="Unplaced"/>
</dbReference>
<feature type="compositionally biased region" description="Pro residues" evidence="3">
    <location>
        <begin position="521"/>
        <end position="536"/>
    </location>
</feature>
<dbReference type="CDD" id="cd06558">
    <property type="entry name" value="crotonase-like"/>
    <property type="match status" value="1"/>
</dbReference>
<comment type="subcellular location">
    <subcellularLocation>
        <location evidence="1">Nucleus</location>
    </subcellularLocation>
</comment>
<dbReference type="PROSITE" id="PS50013">
    <property type="entry name" value="CHROMO_2"/>
    <property type="match status" value="1"/>
</dbReference>
<dbReference type="Ensembl" id="ENSSSCT00045035260.1">
    <property type="protein sequence ID" value="ENSSSCP00045024477.1"/>
    <property type="gene ID" value="ENSSSCG00045020648.1"/>
</dbReference>
<dbReference type="Proteomes" id="UP000694728">
    <property type="component" value="Unplaced"/>
</dbReference>
<proteinExistence type="predicted"/>
<evidence type="ECO:0000256" key="3">
    <source>
        <dbReference type="SAM" id="MobiDB-lite"/>
    </source>
</evidence>
<evidence type="ECO:0000256" key="2">
    <source>
        <dbReference type="ARBA" id="ARBA00023242"/>
    </source>
</evidence>
<feature type="region of interest" description="Disordered" evidence="3">
    <location>
        <begin position="152"/>
        <end position="171"/>
    </location>
</feature>
<dbReference type="PRINTS" id="PR00504">
    <property type="entry name" value="CHROMODOMAIN"/>
</dbReference>
<evidence type="ECO:0000313" key="6">
    <source>
        <dbReference type="Proteomes" id="UP000694570"/>
    </source>
</evidence>
<dbReference type="Ensembl" id="ENSSSCT00025075098.1">
    <property type="protein sequence ID" value="ENSSSCP00025032554.1"/>
    <property type="gene ID" value="ENSSSCG00025054861.1"/>
</dbReference>
<dbReference type="PROSITE" id="PS00598">
    <property type="entry name" value="CHROMO_1"/>
    <property type="match status" value="1"/>
</dbReference>
<feature type="region of interest" description="Disordered" evidence="3">
    <location>
        <begin position="507"/>
        <end position="546"/>
    </location>
</feature>
<dbReference type="InterPro" id="IPR016197">
    <property type="entry name" value="Chromo-like_dom_sf"/>
</dbReference>
<dbReference type="FunFam" id="3.90.226.10:FF:000012">
    <property type="entry name" value="Chromodomain Y-like protein 2"/>
    <property type="match status" value="1"/>
</dbReference>
<dbReference type="GO" id="GO:0005634">
    <property type="term" value="C:nucleus"/>
    <property type="evidence" value="ECO:0007669"/>
    <property type="project" value="UniProtKB-SubCell"/>
</dbReference>
<accession>A0A8D0VLS3</accession>
<feature type="compositionally biased region" description="Polar residues" evidence="3">
    <location>
        <begin position="74"/>
        <end position="92"/>
    </location>
</feature>
<dbReference type="Gene3D" id="2.40.50.40">
    <property type="match status" value="1"/>
</dbReference>
<feature type="compositionally biased region" description="Basic and acidic residues" evidence="3">
    <location>
        <begin position="56"/>
        <end position="67"/>
    </location>
</feature>
<sequence length="562" mass="61468">MASEELYEVERIVDKRKNKKGKTEYLVRWKGYDSEDDTWEPEQHLVNCEEYIHDFNRRHPEKQKEGALARPSRGSPNNARKQISRSTHSSFAKASPKSLVIGKDPEAKASSLFTASQKFRKNPAPSLSQRKNMDLAKSGIKILVPKSPIRSRTAVDGFPSESPEKLDPVEQGQEDTVAPEVAAEKPVGALLGPGAERARMGSRPRIHPLVPPAAGPVTAAMATGLAVNGKGTSPFMDVLTANGPTSLQPSVTGVTAGKRKFIDDRRDQPFDKRLRFSVRQTESAYRYRDIVVRKQDGFTHILLSTKSSENNSLNPEVMKEVQSALSTAAADDSKLVLLSAVGSVFCCGLDFIYFIRRLTDDRKRESTKMAEAIRNFVNTFIQFKKPIIVAVNGPAIGLGASILPLCDVVWANEKAWFQTPYTTFGQSPDGCSTVMFPKIMGGASANEMLLSGRKLTAQEACGKGLVSQVFWPGTFTQEVMVRIKELASCNPVVRRPRACLSRCHLAPSKRPRTSAGRGPCHAPPCPQSPPLWPHAPPRGRAGVCGTDVLAGLPQARSRTRGS</sequence>
<dbReference type="InterPro" id="IPR051053">
    <property type="entry name" value="ECH/Chromodomain_protein"/>
</dbReference>
<protein>
    <recommendedName>
        <fullName evidence="4">Chromo domain-containing protein</fullName>
    </recommendedName>
</protein>
<evidence type="ECO:0000313" key="5">
    <source>
        <dbReference type="Ensembl" id="ENSSSCP00030008173.1"/>
    </source>
</evidence>
<dbReference type="Proteomes" id="UP000694725">
    <property type="component" value="Unplaced"/>
</dbReference>
<dbReference type="SMART" id="SM00298">
    <property type="entry name" value="CHROMO"/>
    <property type="match status" value="1"/>
</dbReference>
<dbReference type="Proteomes" id="UP000694727">
    <property type="component" value="Unplaced"/>
</dbReference>
<dbReference type="InterPro" id="IPR023779">
    <property type="entry name" value="Chromodomain_CS"/>
</dbReference>
<dbReference type="InterPro" id="IPR029045">
    <property type="entry name" value="ClpP/crotonase-like_dom_sf"/>
</dbReference>
<dbReference type="InterPro" id="IPR000953">
    <property type="entry name" value="Chromo/chromo_shadow_dom"/>
</dbReference>
<dbReference type="Ensembl" id="ENSSSCT00040093443.1">
    <property type="protein sequence ID" value="ENSSSCP00040041282.1"/>
    <property type="gene ID" value="ENSSSCG00040068242.1"/>
</dbReference>
<dbReference type="Ensembl" id="ENSSSCT00030018454.1">
    <property type="protein sequence ID" value="ENSSSCP00030008173.1"/>
    <property type="gene ID" value="ENSSSCG00030013465.1"/>
</dbReference>
<keyword evidence="2" id="KW-0539">Nucleus</keyword>
<dbReference type="CDD" id="cd18634">
    <property type="entry name" value="CD_CDY"/>
    <property type="match status" value="1"/>
</dbReference>
<evidence type="ECO:0000259" key="4">
    <source>
        <dbReference type="PROSITE" id="PS50013"/>
    </source>
</evidence>
<dbReference type="Proteomes" id="UP000694722">
    <property type="component" value="Unplaced"/>
</dbReference>